<feature type="compositionally biased region" description="Acidic residues" evidence="1">
    <location>
        <begin position="62"/>
        <end position="71"/>
    </location>
</feature>
<organism evidence="2 3">
    <name type="scientific">Aplysia californica</name>
    <name type="common">California sea hare</name>
    <dbReference type="NCBI Taxonomy" id="6500"/>
    <lineage>
        <taxon>Eukaryota</taxon>
        <taxon>Metazoa</taxon>
        <taxon>Spiralia</taxon>
        <taxon>Lophotrochozoa</taxon>
        <taxon>Mollusca</taxon>
        <taxon>Gastropoda</taxon>
        <taxon>Heterobranchia</taxon>
        <taxon>Euthyneura</taxon>
        <taxon>Tectipleura</taxon>
        <taxon>Aplysiida</taxon>
        <taxon>Aplysioidea</taxon>
        <taxon>Aplysiidae</taxon>
        <taxon>Aplysia</taxon>
    </lineage>
</organism>
<dbReference type="InterPro" id="IPR017025">
    <property type="entry name" value="Cancer-assoc_antigen_RCAS1"/>
</dbReference>
<evidence type="ECO:0000256" key="1">
    <source>
        <dbReference type="SAM" id="MobiDB-lite"/>
    </source>
</evidence>
<accession>A0ABM0JTX3</accession>
<feature type="compositionally biased region" description="Basic and acidic residues" evidence="1">
    <location>
        <begin position="218"/>
        <end position="238"/>
    </location>
</feature>
<dbReference type="PANTHER" id="PTHR15208">
    <property type="entry name" value="RECEPTOR-BINDING CANCER ANTIGEN EXPRESSED ON SISO CELLS CANCER ASSOCIATED SURFACE ANTIGEN RCAS1 ESTROGEN RECEPTOR-BINDING FRAGMENT- ASSOCIATED GENE 9 PROTEIN"/>
    <property type="match status" value="1"/>
</dbReference>
<feature type="region of interest" description="Disordered" evidence="1">
    <location>
        <begin position="31"/>
        <end position="170"/>
    </location>
</feature>
<name>A0ABM0JTX3_APLCA</name>
<dbReference type="RefSeq" id="XP_005101402.2">
    <property type="nucleotide sequence ID" value="XM_005101345.3"/>
</dbReference>
<keyword evidence="3" id="KW-0675">Receptor</keyword>
<gene>
    <name evidence="3" type="primary">LOC101861897</name>
</gene>
<dbReference type="Proteomes" id="UP000694888">
    <property type="component" value="Unplaced"/>
</dbReference>
<feature type="region of interest" description="Disordered" evidence="1">
    <location>
        <begin position="214"/>
        <end position="248"/>
    </location>
</feature>
<dbReference type="GeneID" id="101861897"/>
<evidence type="ECO:0000313" key="2">
    <source>
        <dbReference type="Proteomes" id="UP000694888"/>
    </source>
</evidence>
<feature type="compositionally biased region" description="Polar residues" evidence="1">
    <location>
        <begin position="113"/>
        <end position="127"/>
    </location>
</feature>
<evidence type="ECO:0000313" key="3">
    <source>
        <dbReference type="RefSeq" id="XP_005101402.2"/>
    </source>
</evidence>
<sequence>MLQVVWNVFKSVYSLLCSVFRPFRRLVCRRRRSSESDGSELTSIGTGDLRIDTPSSYGQVNAEEEELEMEAWDSWNEPPVGGGPEPPQAGFYPGPGPAQSQGANGAVARPGVPSSSIQNYYYNQKMSQPEPEPEPNFFQDMTPDVKKQPKILIRKKESPPPSTTGSLMNRMTVMSDVPALTSELGEWEDGTNAWDTGEALEDLTWQAEEAIKEKKKKERMERQLEQQRRKQKKEEMRGMKNSGVFKLS</sequence>
<proteinExistence type="predicted"/>
<reference evidence="3" key="1">
    <citation type="submission" date="2025-08" db="UniProtKB">
        <authorList>
            <consortium name="RefSeq"/>
        </authorList>
    </citation>
    <scope>IDENTIFICATION</scope>
</reference>
<dbReference type="PIRSF" id="PIRSF034247">
    <property type="entry name" value="RCAS1"/>
    <property type="match status" value="1"/>
</dbReference>
<keyword evidence="2" id="KW-1185">Reference proteome</keyword>
<protein>
    <submittedName>
        <fullName evidence="3">Receptor-binding cancer antigen expressed on SiSo cells</fullName>
    </submittedName>
</protein>
<dbReference type="PANTHER" id="PTHR15208:SF2">
    <property type="entry name" value="RECEPTOR-BINDING CANCER ANTIGEN EXPRESSED ON SISO CELLS"/>
    <property type="match status" value="1"/>
</dbReference>